<dbReference type="PANTHER" id="PTHR11690">
    <property type="entry name" value="AMILORIDE-SENSITIVE SODIUM CHANNEL-RELATED"/>
    <property type="match status" value="1"/>
</dbReference>
<dbReference type="PANTHER" id="PTHR11690:SF247">
    <property type="entry name" value="PICKPOCKET 23, ISOFORM C"/>
    <property type="match status" value="1"/>
</dbReference>
<keyword evidence="3 12" id="KW-0813">Transport</keyword>
<feature type="transmembrane region" description="Helical" evidence="13">
    <location>
        <begin position="56"/>
        <end position="77"/>
    </location>
</feature>
<evidence type="ECO:0000256" key="8">
    <source>
        <dbReference type="ARBA" id="ARBA00023065"/>
    </source>
</evidence>
<protein>
    <recommendedName>
        <fullName evidence="16">Sodium channel protein Nach</fullName>
    </recommendedName>
</protein>
<dbReference type="GO" id="GO:0005272">
    <property type="term" value="F:sodium channel activity"/>
    <property type="evidence" value="ECO:0007669"/>
    <property type="project" value="UniProtKB-KW"/>
</dbReference>
<dbReference type="AlphaFoldDB" id="A0ABD0Y0Q3"/>
<dbReference type="Proteomes" id="UP001558652">
    <property type="component" value="Unassembled WGS sequence"/>
</dbReference>
<evidence type="ECO:0000256" key="13">
    <source>
        <dbReference type="SAM" id="Phobius"/>
    </source>
</evidence>
<evidence type="ECO:0000313" key="15">
    <source>
        <dbReference type="Proteomes" id="UP001558652"/>
    </source>
</evidence>
<comment type="subcellular location">
    <subcellularLocation>
        <location evidence="1">Membrane</location>
        <topology evidence="1">Multi-pass membrane protein</topology>
    </subcellularLocation>
</comment>
<keyword evidence="15" id="KW-1185">Reference proteome</keyword>
<comment type="similarity">
    <text evidence="2 12">Belongs to the amiloride-sensitive sodium channel (TC 1.A.6) family.</text>
</comment>
<evidence type="ECO:0000256" key="3">
    <source>
        <dbReference type="ARBA" id="ARBA00022448"/>
    </source>
</evidence>
<evidence type="ECO:0000256" key="2">
    <source>
        <dbReference type="ARBA" id="ARBA00007193"/>
    </source>
</evidence>
<evidence type="ECO:0000256" key="12">
    <source>
        <dbReference type="RuleBase" id="RU000679"/>
    </source>
</evidence>
<dbReference type="Pfam" id="PF00858">
    <property type="entry name" value="ASC"/>
    <property type="match status" value="1"/>
</dbReference>
<evidence type="ECO:0008006" key="16">
    <source>
        <dbReference type="Google" id="ProtNLM"/>
    </source>
</evidence>
<keyword evidence="7" id="KW-0915">Sodium</keyword>
<evidence type="ECO:0000256" key="5">
    <source>
        <dbReference type="ARBA" id="ARBA00022692"/>
    </source>
</evidence>
<evidence type="ECO:0000256" key="7">
    <source>
        <dbReference type="ARBA" id="ARBA00023053"/>
    </source>
</evidence>
<evidence type="ECO:0000256" key="9">
    <source>
        <dbReference type="ARBA" id="ARBA00023136"/>
    </source>
</evidence>
<keyword evidence="8 12" id="KW-0406">Ion transport</keyword>
<evidence type="ECO:0000256" key="4">
    <source>
        <dbReference type="ARBA" id="ARBA00022461"/>
    </source>
</evidence>
<dbReference type="Gene3D" id="2.60.470.10">
    <property type="entry name" value="Acid-sensing ion channels like domains"/>
    <property type="match status" value="1"/>
</dbReference>
<keyword evidence="4 12" id="KW-0894">Sodium channel</keyword>
<dbReference type="EMBL" id="JBFDAA010000017">
    <property type="protein sequence ID" value="KAL1116505.1"/>
    <property type="molecule type" value="Genomic_DNA"/>
</dbReference>
<organism evidence="14 15">
    <name type="scientific">Ranatra chinensis</name>
    <dbReference type="NCBI Taxonomy" id="642074"/>
    <lineage>
        <taxon>Eukaryota</taxon>
        <taxon>Metazoa</taxon>
        <taxon>Ecdysozoa</taxon>
        <taxon>Arthropoda</taxon>
        <taxon>Hexapoda</taxon>
        <taxon>Insecta</taxon>
        <taxon>Pterygota</taxon>
        <taxon>Neoptera</taxon>
        <taxon>Paraneoptera</taxon>
        <taxon>Hemiptera</taxon>
        <taxon>Heteroptera</taxon>
        <taxon>Panheteroptera</taxon>
        <taxon>Nepomorpha</taxon>
        <taxon>Nepidae</taxon>
        <taxon>Ranatrinae</taxon>
        <taxon>Ranatra</taxon>
    </lineage>
</organism>
<evidence type="ECO:0000256" key="6">
    <source>
        <dbReference type="ARBA" id="ARBA00022989"/>
    </source>
</evidence>
<proteinExistence type="inferred from homology"/>
<keyword evidence="5 12" id="KW-0812">Transmembrane</keyword>
<keyword evidence="9 13" id="KW-0472">Membrane</keyword>
<dbReference type="GO" id="GO:0016020">
    <property type="term" value="C:membrane"/>
    <property type="evidence" value="ECO:0007669"/>
    <property type="project" value="UniProtKB-SubCell"/>
</dbReference>
<keyword evidence="11 12" id="KW-0407">Ion channel</keyword>
<name>A0ABD0Y0Q3_9HEMI</name>
<evidence type="ECO:0000256" key="11">
    <source>
        <dbReference type="ARBA" id="ARBA00023303"/>
    </source>
</evidence>
<accession>A0ABD0Y0Q3</accession>
<reference evidence="14 15" key="1">
    <citation type="submission" date="2024-07" db="EMBL/GenBank/DDBJ databases">
        <title>Chromosome-level genome assembly of the water stick insect Ranatra chinensis (Heteroptera: Nepidae).</title>
        <authorList>
            <person name="Liu X."/>
        </authorList>
    </citation>
    <scope>NUCLEOTIDE SEQUENCE [LARGE SCALE GENOMIC DNA]</scope>
    <source>
        <strain evidence="14">Cailab_2021Rc</strain>
        <tissue evidence="14">Muscle</tissue>
    </source>
</reference>
<keyword evidence="6 13" id="KW-1133">Transmembrane helix</keyword>
<evidence type="ECO:0000256" key="10">
    <source>
        <dbReference type="ARBA" id="ARBA00023201"/>
    </source>
</evidence>
<gene>
    <name evidence="14" type="ORF">AAG570_004977</name>
</gene>
<comment type="caution">
    <text evidence="14">The sequence shown here is derived from an EMBL/GenBank/DDBJ whole genome shotgun (WGS) entry which is preliminary data.</text>
</comment>
<evidence type="ECO:0000256" key="1">
    <source>
        <dbReference type="ARBA" id="ARBA00004141"/>
    </source>
</evidence>
<sequence>MRRRLLDDGGGGKVGRKTFGLLKTSWLYQTKQFFDNSSLHGVRYIAEEGRPTIEKLMWFVFVLSGAIVTLIIIASLWEKFQTNPTITGLDTDFHSWDVPFPGVSICPTSPANSTLIEEYVAKKWDKVTDQTKLELYTKFVNDVANLSYATLANMAEYGKVPELRKMSQLRELLYSVVEKCEDLLKDCNWKGEAYSCCQGFKPTFTENGFCYTFNSIHVEKTWPWKSAQTVTDTQVNYIYETDSKWAVSFDVFELKNNTLKIFIHSYDELPGVDMAPQHIWNRKVNSIYFASRTTYTTNDARQLSPKQRKCVFEDEIKLPTHDKYSYWGCMTHCRMAYARSKCSCVPFFYHKVDGFPYCDVEGLSCLAEYTEDMGASMNCPCMLGCMNVVYEVEKVTDVTSERLEPLEVGFVSWPMIQYKREVLFGWVDLLGESNIFFSLI</sequence>
<evidence type="ECO:0000313" key="14">
    <source>
        <dbReference type="EMBL" id="KAL1116505.1"/>
    </source>
</evidence>
<keyword evidence="10 12" id="KW-0739">Sodium transport</keyword>
<dbReference type="InterPro" id="IPR001873">
    <property type="entry name" value="ENaC"/>
</dbReference>